<keyword evidence="4" id="KW-0472">Membrane</keyword>
<evidence type="ECO:0000313" key="6">
    <source>
        <dbReference type="Proteomes" id="UP001652625"/>
    </source>
</evidence>
<dbReference type="RefSeq" id="XP_065676850.1">
    <property type="nucleotide sequence ID" value="XM_065820778.1"/>
</dbReference>
<evidence type="ECO:0000256" key="4">
    <source>
        <dbReference type="SAM" id="Phobius"/>
    </source>
</evidence>
<keyword evidence="3" id="KW-0560">Oxidoreductase</keyword>
<dbReference type="Proteomes" id="UP001652625">
    <property type="component" value="Chromosome 15"/>
</dbReference>
<dbReference type="SUPFAM" id="SSF51197">
    <property type="entry name" value="Clavaminate synthase-like"/>
    <property type="match status" value="1"/>
</dbReference>
<dbReference type="InterPro" id="IPR027443">
    <property type="entry name" value="IPNS-like_sf"/>
</dbReference>
<feature type="transmembrane region" description="Helical" evidence="4">
    <location>
        <begin position="15"/>
        <end position="33"/>
    </location>
</feature>
<dbReference type="PANTHER" id="PTHR46332">
    <property type="entry name" value="ASPARTATE BETA-HYDROXYLASE DOMAIN-CONTAINING PROTEIN 2"/>
    <property type="match status" value="1"/>
</dbReference>
<keyword evidence="6" id="KW-1185">Reference proteome</keyword>
<evidence type="ECO:0000259" key="5">
    <source>
        <dbReference type="Pfam" id="PF05118"/>
    </source>
</evidence>
<dbReference type="InterPro" id="IPR051821">
    <property type="entry name" value="Asp/Asn_beta-hydroxylase"/>
</dbReference>
<keyword evidence="4" id="KW-1133">Transmembrane helix</keyword>
<dbReference type="GeneID" id="136092480"/>
<evidence type="ECO:0000256" key="1">
    <source>
        <dbReference type="ARBA" id="ARBA00007730"/>
    </source>
</evidence>
<dbReference type="Pfam" id="PF05118">
    <property type="entry name" value="Asp_Arg_Hydrox"/>
    <property type="match status" value="1"/>
</dbReference>
<gene>
    <name evidence="7" type="primary">LOC136092480</name>
</gene>
<comment type="similarity">
    <text evidence="1">Belongs to the aspartyl/asparaginyl beta-hydroxylase family.</text>
</comment>
<evidence type="ECO:0000313" key="7">
    <source>
        <dbReference type="RefSeq" id="XP_065676850.1"/>
    </source>
</evidence>
<sequence length="294" mass="34034">MLSGSNGIFPGPNGMLPGLLVVLVLIIFMKWIWKFYKREVVKTTNELCESSDCIRCCKNVFIIEQAQSIFQKTYSKNKNLKRIEAAVFSSLTKSKYVLYVENLKACSVWSIEDLPDSYRSDIKKLEENAMYFLQEYYLLEDSNNKYVSSQWSKIFLYNQGVQNLKMTNLFQKTSSVLKQCKNILEGCFFGYSFFSIVYPNTFIAEHTGPTNTRLRCQLALSIPKLEPGDKCELIVAGKKVEWESGKAALFDDSFMHSVQYTSKSRLKSRILLIVDFWHPDLKLEERLCIQKCYS</sequence>
<evidence type="ECO:0000256" key="3">
    <source>
        <dbReference type="ARBA" id="ARBA00023002"/>
    </source>
</evidence>
<evidence type="ECO:0000256" key="2">
    <source>
        <dbReference type="ARBA" id="ARBA00022964"/>
    </source>
</evidence>
<dbReference type="PANTHER" id="PTHR46332:SF5">
    <property type="entry name" value="ASPARTATE BETA-HYDROXYLASE DOMAIN CONTAINING 2"/>
    <property type="match status" value="1"/>
</dbReference>
<dbReference type="InterPro" id="IPR007803">
    <property type="entry name" value="Asp/Arg/Pro-Hydrxlase"/>
</dbReference>
<organism evidence="6 7">
    <name type="scientific">Hydra vulgaris</name>
    <name type="common">Hydra</name>
    <name type="synonym">Hydra attenuata</name>
    <dbReference type="NCBI Taxonomy" id="6087"/>
    <lineage>
        <taxon>Eukaryota</taxon>
        <taxon>Metazoa</taxon>
        <taxon>Cnidaria</taxon>
        <taxon>Hydrozoa</taxon>
        <taxon>Hydroidolina</taxon>
        <taxon>Anthoathecata</taxon>
        <taxon>Aplanulata</taxon>
        <taxon>Hydridae</taxon>
        <taxon>Hydra</taxon>
    </lineage>
</organism>
<protein>
    <submittedName>
        <fullName evidence="7">Aspartate beta-hydroxylase domain-containing protein 2-like</fullName>
    </submittedName>
</protein>
<keyword evidence="4" id="KW-0812">Transmembrane</keyword>
<proteinExistence type="inferred from homology"/>
<reference evidence="7" key="1">
    <citation type="submission" date="2025-08" db="UniProtKB">
        <authorList>
            <consortium name="RefSeq"/>
        </authorList>
    </citation>
    <scope>IDENTIFICATION</scope>
</reference>
<dbReference type="Gene3D" id="2.60.120.330">
    <property type="entry name" value="B-lactam Antibiotic, Isopenicillin N Synthase, Chain"/>
    <property type="match status" value="1"/>
</dbReference>
<feature type="domain" description="Aspartyl/asparaginy/proline hydroxylase" evidence="5">
    <location>
        <begin position="130"/>
        <end position="279"/>
    </location>
</feature>
<accession>A0ABM4DQI4</accession>
<name>A0ABM4DQI4_HYDVU</name>
<keyword evidence="2" id="KW-0223">Dioxygenase</keyword>